<dbReference type="AlphaFoldDB" id="A0A9N7MQ87"/>
<accession>A0A9N7MQ87</accession>
<evidence type="ECO:0000313" key="3">
    <source>
        <dbReference type="Proteomes" id="UP001153555"/>
    </source>
</evidence>
<dbReference type="Pfam" id="PF03732">
    <property type="entry name" value="Retrotrans_gag"/>
    <property type="match status" value="1"/>
</dbReference>
<feature type="non-terminal residue" evidence="2">
    <location>
        <position position="1"/>
    </location>
</feature>
<dbReference type="InterPro" id="IPR005162">
    <property type="entry name" value="Retrotrans_gag_dom"/>
</dbReference>
<evidence type="ECO:0000259" key="1">
    <source>
        <dbReference type="Pfam" id="PF03732"/>
    </source>
</evidence>
<comment type="caution">
    <text evidence="2">The sequence shown here is derived from an EMBL/GenBank/DDBJ whole genome shotgun (WGS) entry which is preliminary data.</text>
</comment>
<feature type="domain" description="Retrotransposon gag" evidence="1">
    <location>
        <begin position="135"/>
        <end position="208"/>
    </location>
</feature>
<dbReference type="Proteomes" id="UP001153555">
    <property type="component" value="Unassembled WGS sequence"/>
</dbReference>
<dbReference type="OrthoDB" id="1433902at2759"/>
<evidence type="ECO:0000313" key="2">
    <source>
        <dbReference type="EMBL" id="CAA0810115.1"/>
    </source>
</evidence>
<organism evidence="2 3">
    <name type="scientific">Striga hermonthica</name>
    <name type="common">Purple witchweed</name>
    <name type="synonym">Buchnera hermonthica</name>
    <dbReference type="NCBI Taxonomy" id="68872"/>
    <lineage>
        <taxon>Eukaryota</taxon>
        <taxon>Viridiplantae</taxon>
        <taxon>Streptophyta</taxon>
        <taxon>Embryophyta</taxon>
        <taxon>Tracheophyta</taxon>
        <taxon>Spermatophyta</taxon>
        <taxon>Magnoliopsida</taxon>
        <taxon>eudicotyledons</taxon>
        <taxon>Gunneridae</taxon>
        <taxon>Pentapetalae</taxon>
        <taxon>asterids</taxon>
        <taxon>lamiids</taxon>
        <taxon>Lamiales</taxon>
        <taxon>Orobanchaceae</taxon>
        <taxon>Buchnereae</taxon>
        <taxon>Striga</taxon>
    </lineage>
</organism>
<dbReference type="EMBL" id="CACSLK010004802">
    <property type="protein sequence ID" value="CAA0810115.1"/>
    <property type="molecule type" value="Genomic_DNA"/>
</dbReference>
<sequence length="209" mass="25030">KFLVIANWTMQAISKRVSEEELGQGFGMGVILDPITPSREVVHRPSIKEVDEYGYFLIGYTDQFKYFWIFRMPPRRDPQVAVEQDQAVVVSRFRTYDPPHFSKENGPLVVAEWIRKMERIFRIMGISEAHKMACAELQIEGAAGDWWEDYWRLRTEDEREAMRWSQLKTLMEDKFYPRHFRQRMVREFSALKQGQRSVDEYEREFARMS</sequence>
<proteinExistence type="predicted"/>
<reference evidence="2" key="1">
    <citation type="submission" date="2019-12" db="EMBL/GenBank/DDBJ databases">
        <authorList>
            <person name="Scholes J."/>
        </authorList>
    </citation>
    <scope>NUCLEOTIDE SEQUENCE</scope>
</reference>
<feature type="non-terminal residue" evidence="2">
    <location>
        <position position="209"/>
    </location>
</feature>
<name>A0A9N7MQ87_STRHE</name>
<gene>
    <name evidence="2" type="ORF">SHERM_11945</name>
</gene>
<protein>
    <recommendedName>
        <fullName evidence="1">Retrotransposon gag domain-containing protein</fullName>
    </recommendedName>
</protein>
<keyword evidence="3" id="KW-1185">Reference proteome</keyword>